<name>A0A9N9M9N7_9CUCU</name>
<dbReference type="PANTHER" id="PTHR45749:SF28">
    <property type="entry name" value="ZINC FINGER MYM-TYPE PROTEIN 1-LIKE-RELATED"/>
    <property type="match status" value="1"/>
</dbReference>
<sequence>MIANETTDVSAKSQMVVIFRYIQNGDPVERVWTYLEPQNLTAESLTAGILSVLDPILENSKEKLIAQSYDGATVISGRNTGVQARIKEKYNFAHFVQCYAHQLNLIMSKAASESPQVRLFFGNLQELPSFLKILRNA</sequence>
<dbReference type="OrthoDB" id="6617004at2759"/>
<organism evidence="1 2">
    <name type="scientific">Ceutorhynchus assimilis</name>
    <name type="common">cabbage seed weevil</name>
    <dbReference type="NCBI Taxonomy" id="467358"/>
    <lineage>
        <taxon>Eukaryota</taxon>
        <taxon>Metazoa</taxon>
        <taxon>Ecdysozoa</taxon>
        <taxon>Arthropoda</taxon>
        <taxon>Hexapoda</taxon>
        <taxon>Insecta</taxon>
        <taxon>Pterygota</taxon>
        <taxon>Neoptera</taxon>
        <taxon>Endopterygota</taxon>
        <taxon>Coleoptera</taxon>
        <taxon>Polyphaga</taxon>
        <taxon>Cucujiformia</taxon>
        <taxon>Curculionidae</taxon>
        <taxon>Ceutorhynchinae</taxon>
        <taxon>Ceutorhynchus</taxon>
    </lineage>
</organism>
<accession>A0A9N9M9N7</accession>
<dbReference type="EMBL" id="OU892277">
    <property type="protein sequence ID" value="CAG9760249.1"/>
    <property type="molecule type" value="Genomic_DNA"/>
</dbReference>
<proteinExistence type="predicted"/>
<dbReference type="AlphaFoldDB" id="A0A9N9M9N7"/>
<protein>
    <recommendedName>
        <fullName evidence="3">DUF4371 domain-containing protein</fullName>
    </recommendedName>
</protein>
<evidence type="ECO:0000313" key="2">
    <source>
        <dbReference type="Proteomes" id="UP001152799"/>
    </source>
</evidence>
<evidence type="ECO:0000313" key="1">
    <source>
        <dbReference type="EMBL" id="CAG9760249.1"/>
    </source>
</evidence>
<gene>
    <name evidence="1" type="ORF">CEUTPL_LOCUS985</name>
</gene>
<dbReference type="PANTHER" id="PTHR45749">
    <property type="match status" value="1"/>
</dbReference>
<dbReference type="Proteomes" id="UP001152799">
    <property type="component" value="Chromosome 1"/>
</dbReference>
<keyword evidence="2" id="KW-1185">Reference proteome</keyword>
<evidence type="ECO:0008006" key="3">
    <source>
        <dbReference type="Google" id="ProtNLM"/>
    </source>
</evidence>
<reference evidence="1" key="1">
    <citation type="submission" date="2022-01" db="EMBL/GenBank/DDBJ databases">
        <authorList>
            <person name="King R."/>
        </authorList>
    </citation>
    <scope>NUCLEOTIDE SEQUENCE</scope>
</reference>